<feature type="compositionally biased region" description="Basic and acidic residues" evidence="1">
    <location>
        <begin position="351"/>
        <end position="360"/>
    </location>
</feature>
<dbReference type="PANTHER" id="PTHR14379">
    <property type="entry name" value="LIMKAIN B LKAP"/>
    <property type="match status" value="1"/>
</dbReference>
<comment type="caution">
    <text evidence="3">The sequence shown here is derived from an EMBL/GenBank/DDBJ whole genome shotgun (WGS) entry which is preliminary data.</text>
</comment>
<dbReference type="STRING" id="69332.A0A388LZJ9"/>
<evidence type="ECO:0000313" key="4">
    <source>
        <dbReference type="Proteomes" id="UP000265515"/>
    </source>
</evidence>
<dbReference type="EMBL" id="BFEA01000627">
    <property type="protein sequence ID" value="GBG87691.1"/>
    <property type="molecule type" value="Genomic_DNA"/>
</dbReference>
<dbReference type="GO" id="GO:0005777">
    <property type="term" value="C:peroxisome"/>
    <property type="evidence" value="ECO:0007669"/>
    <property type="project" value="InterPro"/>
</dbReference>
<dbReference type="PANTHER" id="PTHR14379:SF82">
    <property type="entry name" value="OS08G0230500 PROTEIN"/>
    <property type="match status" value="1"/>
</dbReference>
<feature type="domain" description="HTH OST-type" evidence="2">
    <location>
        <begin position="466"/>
        <end position="539"/>
    </location>
</feature>
<feature type="region of interest" description="Disordered" evidence="1">
    <location>
        <begin position="298"/>
        <end position="318"/>
    </location>
</feature>
<proteinExistence type="predicted"/>
<protein>
    <recommendedName>
        <fullName evidence="2">HTH OST-type domain-containing protein</fullName>
    </recommendedName>
</protein>
<evidence type="ECO:0000313" key="3">
    <source>
        <dbReference type="EMBL" id="GBG87691.1"/>
    </source>
</evidence>
<dbReference type="OMA" id="NVYIRTC"/>
<dbReference type="CDD" id="cd10910">
    <property type="entry name" value="PIN_limkain_b1_N_like"/>
    <property type="match status" value="1"/>
</dbReference>
<dbReference type="Pfam" id="PF01936">
    <property type="entry name" value="NYN"/>
    <property type="match status" value="1"/>
</dbReference>
<dbReference type="Pfam" id="PF12872">
    <property type="entry name" value="OST-HTH"/>
    <property type="match status" value="2"/>
</dbReference>
<feature type="compositionally biased region" description="Gly residues" evidence="1">
    <location>
        <begin position="299"/>
        <end position="308"/>
    </location>
</feature>
<dbReference type="GO" id="GO:0004540">
    <property type="term" value="F:RNA nuclease activity"/>
    <property type="evidence" value="ECO:0007669"/>
    <property type="project" value="InterPro"/>
</dbReference>
<dbReference type="Gramene" id="GBG87691">
    <property type="protein sequence ID" value="GBG87691"/>
    <property type="gene ID" value="CBR_g45845"/>
</dbReference>
<accession>A0A388LZJ9</accession>
<dbReference type="InterPro" id="IPR021139">
    <property type="entry name" value="NYN"/>
</dbReference>
<gene>
    <name evidence="3" type="ORF">CBR_g45845</name>
</gene>
<dbReference type="AlphaFoldDB" id="A0A388LZJ9"/>
<dbReference type="OrthoDB" id="549353at2759"/>
<dbReference type="InterPro" id="IPR025605">
    <property type="entry name" value="OST-HTH/LOTUS_dom"/>
</dbReference>
<organism evidence="3 4">
    <name type="scientific">Chara braunii</name>
    <name type="common">Braun's stonewort</name>
    <dbReference type="NCBI Taxonomy" id="69332"/>
    <lineage>
        <taxon>Eukaryota</taxon>
        <taxon>Viridiplantae</taxon>
        <taxon>Streptophyta</taxon>
        <taxon>Charophyceae</taxon>
        <taxon>Charales</taxon>
        <taxon>Characeae</taxon>
        <taxon>Chara</taxon>
    </lineage>
</organism>
<dbReference type="InterPro" id="IPR041966">
    <property type="entry name" value="LOTUS-like"/>
</dbReference>
<feature type="compositionally biased region" description="Acidic residues" evidence="1">
    <location>
        <begin position="816"/>
        <end position="828"/>
    </location>
</feature>
<dbReference type="Proteomes" id="UP000265515">
    <property type="component" value="Unassembled WGS sequence"/>
</dbReference>
<dbReference type="GO" id="GO:0010468">
    <property type="term" value="P:regulation of gene expression"/>
    <property type="evidence" value="ECO:0007669"/>
    <property type="project" value="InterPro"/>
</dbReference>
<keyword evidence="4" id="KW-1185">Reference proteome</keyword>
<reference evidence="3 4" key="1">
    <citation type="journal article" date="2018" name="Cell">
        <title>The Chara Genome: Secondary Complexity and Implications for Plant Terrestrialization.</title>
        <authorList>
            <person name="Nishiyama T."/>
            <person name="Sakayama H."/>
            <person name="Vries J.D."/>
            <person name="Buschmann H."/>
            <person name="Saint-Marcoux D."/>
            <person name="Ullrich K.K."/>
            <person name="Haas F.B."/>
            <person name="Vanderstraeten L."/>
            <person name="Becker D."/>
            <person name="Lang D."/>
            <person name="Vosolsobe S."/>
            <person name="Rombauts S."/>
            <person name="Wilhelmsson P.K.I."/>
            <person name="Janitza P."/>
            <person name="Kern R."/>
            <person name="Heyl A."/>
            <person name="Rumpler F."/>
            <person name="Villalobos L.I.A.C."/>
            <person name="Clay J.M."/>
            <person name="Skokan R."/>
            <person name="Toyoda A."/>
            <person name="Suzuki Y."/>
            <person name="Kagoshima H."/>
            <person name="Schijlen E."/>
            <person name="Tajeshwar N."/>
            <person name="Catarino B."/>
            <person name="Hetherington A.J."/>
            <person name="Saltykova A."/>
            <person name="Bonnot C."/>
            <person name="Breuninger H."/>
            <person name="Symeonidi A."/>
            <person name="Radhakrishnan G.V."/>
            <person name="Van Nieuwerburgh F."/>
            <person name="Deforce D."/>
            <person name="Chang C."/>
            <person name="Karol K.G."/>
            <person name="Hedrich R."/>
            <person name="Ulvskov P."/>
            <person name="Glockner G."/>
            <person name="Delwiche C.F."/>
            <person name="Petrasek J."/>
            <person name="Van de Peer Y."/>
            <person name="Friml J."/>
            <person name="Beilby M."/>
            <person name="Dolan L."/>
            <person name="Kohara Y."/>
            <person name="Sugano S."/>
            <person name="Fujiyama A."/>
            <person name="Delaux P.-M."/>
            <person name="Quint M."/>
            <person name="TheiBen G."/>
            <person name="Hagemann M."/>
            <person name="Harholt J."/>
            <person name="Dunand C."/>
            <person name="Zachgo S."/>
            <person name="Langdale J."/>
            <person name="Maumus F."/>
            <person name="Straeten D.V.D."/>
            <person name="Gould S.B."/>
            <person name="Rensing S.A."/>
        </authorList>
    </citation>
    <scope>NUCLEOTIDE SEQUENCE [LARGE SCALE GENOMIC DNA]</scope>
    <source>
        <strain evidence="3 4">S276</strain>
    </source>
</reference>
<evidence type="ECO:0000259" key="2">
    <source>
        <dbReference type="PROSITE" id="PS51644"/>
    </source>
</evidence>
<feature type="region of interest" description="Disordered" evidence="1">
    <location>
        <begin position="336"/>
        <end position="368"/>
    </location>
</feature>
<feature type="domain" description="HTH OST-type" evidence="2">
    <location>
        <begin position="844"/>
        <end position="918"/>
    </location>
</feature>
<feature type="region of interest" description="Disordered" evidence="1">
    <location>
        <begin position="810"/>
        <end position="830"/>
    </location>
</feature>
<dbReference type="PROSITE" id="PS51644">
    <property type="entry name" value="HTH_OST"/>
    <property type="match status" value="2"/>
</dbReference>
<name>A0A388LZJ9_CHABU</name>
<dbReference type="InterPro" id="IPR024768">
    <property type="entry name" value="Marf1"/>
</dbReference>
<dbReference type="Gene3D" id="3.40.50.1010">
    <property type="entry name" value="5'-nuclease"/>
    <property type="match status" value="1"/>
</dbReference>
<dbReference type="Gene3D" id="3.30.420.610">
    <property type="entry name" value="LOTUS domain-like"/>
    <property type="match status" value="2"/>
</dbReference>
<evidence type="ECO:0000256" key="1">
    <source>
        <dbReference type="SAM" id="MobiDB-lite"/>
    </source>
</evidence>
<dbReference type="CDD" id="cd08824">
    <property type="entry name" value="LOTUS"/>
    <property type="match status" value="2"/>
</dbReference>
<sequence>MMRPGCKGMDVRYAVATDIMGPVAILWDIENCCIPAGVPAEDVAGNIRTALRLHPAVKGAVTVFSAYGDFNQFPRRLREGCQRTGVNLIDVPSGRKDAADKAILVDMFLFAIDNPPPSTIFLITGDIDFSAALHKLGQRGFTVVLGVPAGVGISPALCSAGTYVWDWPSLARGEGLTPAKWTPRLGWFSAGATVAAAVAATAEAPSAATTAVVAGGGGGAAAASCPATANTMGNSLASTNGVGGSRTPTSMTTIGSPNSHTSNSSPCCSPPKIGMMLGNGQIGRDEPCAGEKAVANCGSGDGGRGGEVSGEDGAEGGESARACRTTAERVGIHVGGEGAELSSSPPTAKFSGRDLRRDGDEISTSSPTRAQLVGREVFVLSDSERFAPFGSLSGYQSVPSRVGFGGGNGGGGGGGGGNMVGNGVGLLNGGTCGGGGGGGGGNRGLVNGYVRQSKKEAGWSPAAPSDLVGLKQQIVKLLVEHGGKLDLVKVPPEYRKAYGRPLYLSEYGASKLTHLVEKMEDAMFVSGGGMKKMVLLRKGLTGGGGGVGAGAGAAAGGKGGFGSTGGVGGGLQNGAVGECAFGGGGAGINFSHFTNEQQQQEVSRKRETMAGLSRGGGGGEGVRTAMARENSAARMLSGRRLGVVGLAEAVDPMGVSSHRATSDDDTGEDIFGDMSPDEEGDEIIMLDEDPRVVENRKRARDGAATGIGVVGVGVGEGSAARWTATGGYVVRLGDGDGAGGAGVAVERETDLFGIVGSGRCSQASGVFPDGGSLTPGTITPADRATCLGEHPHISTLGEDRWTHHHHHHHNLHRHDDEDDHDEEEFPDDGGERFVSNGEVCAQVGLEIFRREVEELLVSHACKITTKTFPELYRQRYARELDYSRYGVFDLISLIQKVSDVALVVEDEATKAPCVVASF</sequence>